<evidence type="ECO:0000256" key="2">
    <source>
        <dbReference type="ARBA" id="ARBA00023125"/>
    </source>
</evidence>
<evidence type="ECO:0000256" key="4">
    <source>
        <dbReference type="PROSITE-ProRule" id="PRU00335"/>
    </source>
</evidence>
<name>A0A6F8YX90_9ACTN</name>
<dbReference type="Gene3D" id="1.10.357.10">
    <property type="entry name" value="Tetracycline Repressor, domain 2"/>
    <property type="match status" value="1"/>
</dbReference>
<dbReference type="InterPro" id="IPR001647">
    <property type="entry name" value="HTH_TetR"/>
</dbReference>
<dbReference type="Proteomes" id="UP000503011">
    <property type="component" value="Chromosome"/>
</dbReference>
<dbReference type="AlphaFoldDB" id="A0A6F8YX90"/>
<dbReference type="PANTHER" id="PTHR30055">
    <property type="entry name" value="HTH-TYPE TRANSCRIPTIONAL REGULATOR RUTR"/>
    <property type="match status" value="1"/>
</dbReference>
<evidence type="ECO:0000313" key="7">
    <source>
        <dbReference type="Proteomes" id="UP000503011"/>
    </source>
</evidence>
<evidence type="ECO:0000313" key="6">
    <source>
        <dbReference type="EMBL" id="BCB90780.1"/>
    </source>
</evidence>
<dbReference type="Pfam" id="PF00440">
    <property type="entry name" value="TetR_N"/>
    <property type="match status" value="1"/>
</dbReference>
<organism evidence="6 7">
    <name type="scientific">Phytohabitans suffuscus</name>
    <dbReference type="NCBI Taxonomy" id="624315"/>
    <lineage>
        <taxon>Bacteria</taxon>
        <taxon>Bacillati</taxon>
        <taxon>Actinomycetota</taxon>
        <taxon>Actinomycetes</taxon>
        <taxon>Micromonosporales</taxon>
        <taxon>Micromonosporaceae</taxon>
    </lineage>
</organism>
<reference evidence="6 7" key="2">
    <citation type="submission" date="2020-03" db="EMBL/GenBank/DDBJ databases">
        <authorList>
            <person name="Ichikawa N."/>
            <person name="Kimura A."/>
            <person name="Kitahashi Y."/>
            <person name="Uohara A."/>
        </authorList>
    </citation>
    <scope>NUCLEOTIDE SEQUENCE [LARGE SCALE GENOMIC DNA]</scope>
    <source>
        <strain evidence="6 7">NBRC 105367</strain>
    </source>
</reference>
<feature type="DNA-binding region" description="H-T-H motif" evidence="4">
    <location>
        <begin position="26"/>
        <end position="45"/>
    </location>
</feature>
<dbReference type="InterPro" id="IPR009057">
    <property type="entry name" value="Homeodomain-like_sf"/>
</dbReference>
<evidence type="ECO:0000256" key="3">
    <source>
        <dbReference type="ARBA" id="ARBA00023163"/>
    </source>
</evidence>
<dbReference type="KEGG" id="psuu:Psuf_080930"/>
<dbReference type="InterPro" id="IPR025996">
    <property type="entry name" value="MT1864/Rv1816-like_C"/>
</dbReference>
<evidence type="ECO:0000259" key="5">
    <source>
        <dbReference type="PROSITE" id="PS50977"/>
    </source>
</evidence>
<keyword evidence="2 4" id="KW-0238">DNA-binding</keyword>
<dbReference type="RefSeq" id="WP_173163205.1">
    <property type="nucleotide sequence ID" value="NZ_AP022871.1"/>
</dbReference>
<dbReference type="PROSITE" id="PS50977">
    <property type="entry name" value="HTH_TETR_2"/>
    <property type="match status" value="1"/>
</dbReference>
<gene>
    <name evidence="6" type="ORF">Psuf_080930</name>
</gene>
<dbReference type="PRINTS" id="PR00455">
    <property type="entry name" value="HTHTETR"/>
</dbReference>
<evidence type="ECO:0000256" key="1">
    <source>
        <dbReference type="ARBA" id="ARBA00023015"/>
    </source>
</evidence>
<dbReference type="GO" id="GO:0000976">
    <property type="term" value="F:transcription cis-regulatory region binding"/>
    <property type="evidence" value="ECO:0007669"/>
    <property type="project" value="TreeGrafter"/>
</dbReference>
<keyword evidence="7" id="KW-1185">Reference proteome</keyword>
<dbReference type="InterPro" id="IPR050109">
    <property type="entry name" value="HTH-type_TetR-like_transc_reg"/>
</dbReference>
<dbReference type="EMBL" id="AP022871">
    <property type="protein sequence ID" value="BCB90780.1"/>
    <property type="molecule type" value="Genomic_DNA"/>
</dbReference>
<accession>A0A6F8YX90</accession>
<dbReference type="PANTHER" id="PTHR30055:SF234">
    <property type="entry name" value="HTH-TYPE TRANSCRIPTIONAL REGULATOR BETI"/>
    <property type="match status" value="1"/>
</dbReference>
<dbReference type="GO" id="GO:0003700">
    <property type="term" value="F:DNA-binding transcription factor activity"/>
    <property type="evidence" value="ECO:0007669"/>
    <property type="project" value="TreeGrafter"/>
</dbReference>
<dbReference type="SUPFAM" id="SSF46689">
    <property type="entry name" value="Homeodomain-like"/>
    <property type="match status" value="1"/>
</dbReference>
<dbReference type="SUPFAM" id="SSF48498">
    <property type="entry name" value="Tetracyclin repressor-like, C-terminal domain"/>
    <property type="match status" value="1"/>
</dbReference>
<keyword evidence="3" id="KW-0804">Transcription</keyword>
<feature type="domain" description="HTH tetR-type" evidence="5">
    <location>
        <begin position="3"/>
        <end position="63"/>
    </location>
</feature>
<protein>
    <recommendedName>
        <fullName evidence="5">HTH tetR-type domain-containing protein</fullName>
    </recommendedName>
</protein>
<dbReference type="Pfam" id="PF13305">
    <property type="entry name" value="TetR_C_33"/>
    <property type="match status" value="1"/>
</dbReference>
<keyword evidence="1" id="KW-0805">Transcription regulation</keyword>
<sequence length="190" mass="19734">MTPTTRDLMLDVATRLLDDGGVGAVTLREVGHGAGVSHMAPYKHFAGKEDLLAAVAARELTRLAGRLAEIRTRAPDAALRAAMRQYVAWALEHPARFKLVFGAWSADTQGLGAAAETAHTALVDLVTRAQRAGALPAGDPVRLGALIRALAHGAADLASAGHLAPGGKGHASADDLVDDLLAYLRGAARR</sequence>
<reference evidence="6 7" key="1">
    <citation type="submission" date="2020-03" db="EMBL/GenBank/DDBJ databases">
        <title>Whole genome shotgun sequence of Phytohabitans suffuscus NBRC 105367.</title>
        <authorList>
            <person name="Komaki H."/>
            <person name="Tamura T."/>
        </authorList>
    </citation>
    <scope>NUCLEOTIDE SEQUENCE [LARGE SCALE GENOMIC DNA]</scope>
    <source>
        <strain evidence="6 7">NBRC 105367</strain>
    </source>
</reference>
<proteinExistence type="predicted"/>
<dbReference type="InterPro" id="IPR036271">
    <property type="entry name" value="Tet_transcr_reg_TetR-rel_C_sf"/>
</dbReference>